<dbReference type="Pfam" id="PF00067">
    <property type="entry name" value="p450"/>
    <property type="match status" value="2"/>
</dbReference>
<sequence length="656" mass="74115">MLRKAETDRLFRDDALIFFQPSPAACLEVTKELPFIGNLHQIASKTTLPHRRLAELASVHGPIMHVRLGEVPTVIISSAETAKQVMKTHDALLCNRPTMLLAEVAFYNSTDIALSPNGDYWRQVRKIAMLELLTNRRVQVFRPIREEETVEFVKSLASQDGSVVNLSSLIFSLLFDITLRLGMNKKGKDGDAFKKLVGDMTAITSGFSFGDLYPSLRFISTISGLKGQLQGIVKRIDNLMDPIIEENMSNKKQGIEDEDVIGALLKFHKDNVRLNTDFSLTTNNIKAIVFELFGAGSETSSTVLEWAISELLKNPRVMKKVQDEVRHIFKGTETLINEESLDKLEYLKLVIKETLRLHPPFPLSVPRESIERCEIDGYEIPSKTRIFINAWAIGRSPKYWTNPEKFNPERFEESSIDFKGMHFELIPFGSGRRICLGMGLGIATIELVLAMLLYHFDWKLPNGTGPQELDMEETFGIISRRKNDLKVIPILSTFSGPPKLPLIGNLHQLASKTTLPHRRLAELASVHGPIMHLRLGEVSTVIISSAEMAKEVMKTHDALLCNRPSILMPQVVFYNSSDIALCPYGDYWRQVRKIATLELFTVRHVQAFRPIREEEVVDFVKFLASRSGSVVNVQETEIEAAQVRVIVVAHPRIRYL</sequence>
<dbReference type="SUPFAM" id="SSF48264">
    <property type="entry name" value="Cytochrome P450"/>
    <property type="match status" value="2"/>
</dbReference>
<keyword evidence="5 9" id="KW-0560">Oxidoreductase</keyword>
<organism evidence="10 11">
    <name type="scientific">Chenopodium quinoa</name>
    <name type="common">Quinoa</name>
    <dbReference type="NCBI Taxonomy" id="63459"/>
    <lineage>
        <taxon>Eukaryota</taxon>
        <taxon>Viridiplantae</taxon>
        <taxon>Streptophyta</taxon>
        <taxon>Embryophyta</taxon>
        <taxon>Tracheophyta</taxon>
        <taxon>Spermatophyta</taxon>
        <taxon>Magnoliopsida</taxon>
        <taxon>eudicotyledons</taxon>
        <taxon>Gunneridae</taxon>
        <taxon>Pentapetalae</taxon>
        <taxon>Caryophyllales</taxon>
        <taxon>Chenopodiaceae</taxon>
        <taxon>Chenopodioideae</taxon>
        <taxon>Atripliceae</taxon>
        <taxon>Chenopodium</taxon>
    </lineage>
</organism>
<dbReference type="InterPro" id="IPR002401">
    <property type="entry name" value="Cyt_P450_E_grp-I"/>
</dbReference>
<proteinExistence type="inferred from homology"/>
<dbReference type="PRINTS" id="PR00463">
    <property type="entry name" value="EP450I"/>
</dbReference>
<keyword evidence="11" id="KW-1185">Reference proteome</keyword>
<dbReference type="PROSITE" id="PS00086">
    <property type="entry name" value="CYTOCHROME_P450"/>
    <property type="match status" value="1"/>
</dbReference>
<feature type="binding site" description="axial binding residue" evidence="8">
    <location>
        <position position="435"/>
    </location>
    <ligand>
        <name>heme</name>
        <dbReference type="ChEBI" id="CHEBI:30413"/>
    </ligand>
    <ligandPart>
        <name>Fe</name>
        <dbReference type="ChEBI" id="CHEBI:18248"/>
    </ligandPart>
</feature>
<dbReference type="InterPro" id="IPR036396">
    <property type="entry name" value="Cyt_P450_sf"/>
</dbReference>
<keyword evidence="3 8" id="KW-0349">Heme</keyword>
<dbReference type="GO" id="GO:0016705">
    <property type="term" value="F:oxidoreductase activity, acting on paired donors, with incorporation or reduction of molecular oxygen"/>
    <property type="evidence" value="ECO:0007669"/>
    <property type="project" value="InterPro"/>
</dbReference>
<dbReference type="Gramene" id="AUR62025315-RA">
    <property type="protein sequence ID" value="AUR62025315-RA:cds"/>
    <property type="gene ID" value="AUR62025315"/>
</dbReference>
<evidence type="ECO:0000256" key="1">
    <source>
        <dbReference type="ARBA" id="ARBA00001971"/>
    </source>
</evidence>
<accession>A0A803M8T9</accession>
<dbReference type="GO" id="GO:0005506">
    <property type="term" value="F:iron ion binding"/>
    <property type="evidence" value="ECO:0007669"/>
    <property type="project" value="InterPro"/>
</dbReference>
<evidence type="ECO:0000256" key="9">
    <source>
        <dbReference type="RuleBase" id="RU000461"/>
    </source>
</evidence>
<protein>
    <recommendedName>
        <fullName evidence="12">Cytochrome P450</fullName>
    </recommendedName>
</protein>
<keyword evidence="4 8" id="KW-0479">Metal-binding</keyword>
<evidence type="ECO:0000256" key="6">
    <source>
        <dbReference type="ARBA" id="ARBA00023004"/>
    </source>
</evidence>
<dbReference type="FunFam" id="1.10.630.10:FF:000008">
    <property type="entry name" value="Cytochrome P450 71D8"/>
    <property type="match status" value="1"/>
</dbReference>
<name>A0A803M8T9_CHEQI</name>
<reference evidence="10" key="2">
    <citation type="submission" date="2021-03" db="UniProtKB">
        <authorList>
            <consortium name="EnsemblPlants"/>
        </authorList>
    </citation>
    <scope>IDENTIFICATION</scope>
</reference>
<evidence type="ECO:0000256" key="2">
    <source>
        <dbReference type="ARBA" id="ARBA00010617"/>
    </source>
</evidence>
<dbReference type="InterPro" id="IPR017972">
    <property type="entry name" value="Cyt_P450_CS"/>
</dbReference>
<comment type="similarity">
    <text evidence="2 9">Belongs to the cytochrome P450 family.</text>
</comment>
<dbReference type="PANTHER" id="PTHR47955">
    <property type="entry name" value="CYTOCHROME P450 FAMILY 71 PROTEIN"/>
    <property type="match status" value="1"/>
</dbReference>
<dbReference type="PANTHER" id="PTHR47955:SF8">
    <property type="entry name" value="CYTOCHROME P450 71D11-LIKE"/>
    <property type="match status" value="1"/>
</dbReference>
<evidence type="ECO:0000256" key="8">
    <source>
        <dbReference type="PIRSR" id="PIRSR602401-1"/>
    </source>
</evidence>
<dbReference type="EnsemblPlants" id="AUR62025315-RA">
    <property type="protein sequence ID" value="AUR62025315-RA:cds"/>
    <property type="gene ID" value="AUR62025315"/>
</dbReference>
<dbReference type="AlphaFoldDB" id="A0A803M8T9"/>
<dbReference type="GO" id="GO:0020037">
    <property type="term" value="F:heme binding"/>
    <property type="evidence" value="ECO:0007669"/>
    <property type="project" value="InterPro"/>
</dbReference>
<evidence type="ECO:0000256" key="5">
    <source>
        <dbReference type="ARBA" id="ARBA00023002"/>
    </source>
</evidence>
<keyword evidence="7 9" id="KW-0503">Monooxygenase</keyword>
<dbReference type="CDD" id="cd11072">
    <property type="entry name" value="CYP71-like"/>
    <property type="match status" value="1"/>
</dbReference>
<keyword evidence="6 8" id="KW-0408">Iron</keyword>
<dbReference type="Proteomes" id="UP000596660">
    <property type="component" value="Unplaced"/>
</dbReference>
<evidence type="ECO:0000313" key="11">
    <source>
        <dbReference type="Proteomes" id="UP000596660"/>
    </source>
</evidence>
<evidence type="ECO:0000256" key="3">
    <source>
        <dbReference type="ARBA" id="ARBA00022617"/>
    </source>
</evidence>
<dbReference type="GO" id="GO:0004497">
    <property type="term" value="F:monooxygenase activity"/>
    <property type="evidence" value="ECO:0007669"/>
    <property type="project" value="UniProtKB-KW"/>
</dbReference>
<dbReference type="OMA" id="HYHLERE"/>
<dbReference type="Gene3D" id="1.10.630.10">
    <property type="entry name" value="Cytochrome P450"/>
    <property type="match status" value="2"/>
</dbReference>
<evidence type="ECO:0000256" key="7">
    <source>
        <dbReference type="ARBA" id="ARBA00023033"/>
    </source>
</evidence>
<reference evidence="10" key="1">
    <citation type="journal article" date="2017" name="Nature">
        <title>The genome of Chenopodium quinoa.</title>
        <authorList>
            <person name="Jarvis D.E."/>
            <person name="Ho Y.S."/>
            <person name="Lightfoot D.J."/>
            <person name="Schmoeckel S.M."/>
            <person name="Li B."/>
            <person name="Borm T.J.A."/>
            <person name="Ohyanagi H."/>
            <person name="Mineta K."/>
            <person name="Michell C.T."/>
            <person name="Saber N."/>
            <person name="Kharbatia N.M."/>
            <person name="Rupper R.R."/>
            <person name="Sharp A.R."/>
            <person name="Dally N."/>
            <person name="Boughton B.A."/>
            <person name="Woo Y.H."/>
            <person name="Gao G."/>
            <person name="Schijlen E.G.W.M."/>
            <person name="Guo X."/>
            <person name="Momin A.A."/>
            <person name="Negrao S."/>
            <person name="Al-Babili S."/>
            <person name="Gehring C."/>
            <person name="Roessner U."/>
            <person name="Jung C."/>
            <person name="Murphy K."/>
            <person name="Arold S.T."/>
            <person name="Gojobori T."/>
            <person name="van der Linden C.G."/>
            <person name="van Loo E.N."/>
            <person name="Jellen E.N."/>
            <person name="Maughan P.J."/>
            <person name="Tester M."/>
        </authorList>
    </citation>
    <scope>NUCLEOTIDE SEQUENCE [LARGE SCALE GENOMIC DNA]</scope>
    <source>
        <strain evidence="10">cv. PI 614886</strain>
    </source>
</reference>
<dbReference type="InterPro" id="IPR001128">
    <property type="entry name" value="Cyt_P450"/>
</dbReference>
<evidence type="ECO:0000313" key="10">
    <source>
        <dbReference type="EnsemblPlants" id="AUR62025315-RA:cds"/>
    </source>
</evidence>
<comment type="cofactor">
    <cofactor evidence="1 8">
        <name>heme</name>
        <dbReference type="ChEBI" id="CHEBI:30413"/>
    </cofactor>
</comment>
<evidence type="ECO:0000256" key="4">
    <source>
        <dbReference type="ARBA" id="ARBA00022723"/>
    </source>
</evidence>
<dbReference type="PRINTS" id="PR00385">
    <property type="entry name" value="P450"/>
</dbReference>
<evidence type="ECO:0008006" key="12">
    <source>
        <dbReference type="Google" id="ProtNLM"/>
    </source>
</evidence>